<dbReference type="GO" id="GO:0016887">
    <property type="term" value="F:ATP hydrolysis activity"/>
    <property type="evidence" value="ECO:0007669"/>
    <property type="project" value="InterPro"/>
</dbReference>
<keyword evidence="2 5" id="KW-0812">Transmembrane</keyword>
<dbReference type="SUPFAM" id="SSF51206">
    <property type="entry name" value="cAMP-binding domain-like"/>
    <property type="match status" value="1"/>
</dbReference>
<evidence type="ECO:0000259" key="8">
    <source>
        <dbReference type="PROSITE" id="PS50929"/>
    </source>
</evidence>
<dbReference type="PROSITE" id="PS50893">
    <property type="entry name" value="ABC_TRANSPORTER_2"/>
    <property type="match status" value="1"/>
</dbReference>
<evidence type="ECO:0000259" key="7">
    <source>
        <dbReference type="PROSITE" id="PS50893"/>
    </source>
</evidence>
<gene>
    <name evidence="9" type="ORF">UFOPK1392_01487</name>
</gene>
<dbReference type="SUPFAM" id="SSF52540">
    <property type="entry name" value="P-loop containing nucleoside triphosphate hydrolases"/>
    <property type="match status" value="1"/>
</dbReference>
<sequence length="762" mass="82778">MITETPSTVRRSGGIASFMRWYSPYVAGHRAAFLLGGVMSVVVLVCQGLIPFVVEKLLHHGEWEWQMIILLISLIVGQLIFKYGVSNGAHYLTNLSATKLRLRIFDRTLETEALHQHVLRRASIVTRVSTDVDQVATAFQLTLASGLPSVVRVIQSLLLLTLIEWRAGVAMAVAVLVFMGYRTYAGRALFVADHERLATSSDLRANVDEALVASRAVTGLHLQNWLRARFARVAQELHDRTGDQEDNVLRLELGGHATGLFGLLAVVVFALLVGGSGLARVAAAILFVEGVVAGLEALPPWLRAVQFGATSQVRIDSILKLPDRIEAVGTPEVLGLRPGIELDDLSAHFESGQRLESISMHIPSGRLVGVVTPVGTQPDDFMALIAGDGNPQSGRVLIDGFDARMPRVNHSVVYVPATGAGFSDAPIDQLLAVDPDITLDTAVELLRAVGLHRLVHDRRMLLEPLGYGATQLSVGERQRLALAVALASKPSVLLVGPLDVFADPDAARPIIDHLRTTSIETVLVGVRTSDTAEVVDDVLFLDGDSVYFGTHHGLLESVPTYSHLWKQRLSLAAVDLSVLGIAEDAHAELHTHLVTERYRAGEDIYCEGDDADRIVFTISGRIEILATDPTGRARRVAVLGPGNYCGDLRLMVGDRRAETARALDDCVVRTLSREAISAGMAGMLDRTPTERRIMTSILREGPATEDQILERFVELTPTEISSALALLLRDGAIVQSEGTYSMAHVRTTHRRADAIFDRLGDL</sequence>
<dbReference type="Pfam" id="PF00664">
    <property type="entry name" value="ABC_membrane"/>
    <property type="match status" value="1"/>
</dbReference>
<dbReference type="InterPro" id="IPR018490">
    <property type="entry name" value="cNMP-bd_dom_sf"/>
</dbReference>
<protein>
    <submittedName>
        <fullName evidence="9">Unannotated protein</fullName>
    </submittedName>
</protein>
<dbReference type="SMART" id="SM00100">
    <property type="entry name" value="cNMP"/>
    <property type="match status" value="1"/>
</dbReference>
<feature type="domain" description="Cyclic nucleotide-binding" evidence="6">
    <location>
        <begin position="577"/>
        <end position="676"/>
    </location>
</feature>
<evidence type="ECO:0000256" key="3">
    <source>
        <dbReference type="ARBA" id="ARBA00022989"/>
    </source>
</evidence>
<dbReference type="GO" id="GO:0016020">
    <property type="term" value="C:membrane"/>
    <property type="evidence" value="ECO:0007669"/>
    <property type="project" value="UniProtKB-SubCell"/>
</dbReference>
<dbReference type="PROSITE" id="PS50042">
    <property type="entry name" value="CNMP_BINDING_3"/>
    <property type="match status" value="1"/>
</dbReference>
<dbReference type="CDD" id="cd00038">
    <property type="entry name" value="CAP_ED"/>
    <property type="match status" value="1"/>
</dbReference>
<feature type="transmembrane region" description="Helical" evidence="5">
    <location>
        <begin position="157"/>
        <end position="181"/>
    </location>
</feature>
<dbReference type="InterPro" id="IPR003439">
    <property type="entry name" value="ABC_transporter-like_ATP-bd"/>
</dbReference>
<dbReference type="InterPro" id="IPR017871">
    <property type="entry name" value="ABC_transporter-like_CS"/>
</dbReference>
<organism evidence="9">
    <name type="scientific">freshwater metagenome</name>
    <dbReference type="NCBI Taxonomy" id="449393"/>
    <lineage>
        <taxon>unclassified sequences</taxon>
        <taxon>metagenomes</taxon>
        <taxon>ecological metagenomes</taxon>
    </lineage>
</organism>
<dbReference type="PROSITE" id="PS00211">
    <property type="entry name" value="ABC_TRANSPORTER_1"/>
    <property type="match status" value="1"/>
</dbReference>
<dbReference type="InterPro" id="IPR027417">
    <property type="entry name" value="P-loop_NTPase"/>
</dbReference>
<dbReference type="Gene3D" id="1.20.1560.10">
    <property type="entry name" value="ABC transporter type 1, transmembrane domain"/>
    <property type="match status" value="1"/>
</dbReference>
<dbReference type="Gene3D" id="3.40.50.300">
    <property type="entry name" value="P-loop containing nucleotide triphosphate hydrolases"/>
    <property type="match status" value="1"/>
</dbReference>
<feature type="transmembrane region" description="Helical" evidence="5">
    <location>
        <begin position="281"/>
        <end position="302"/>
    </location>
</feature>
<dbReference type="SUPFAM" id="SSF90123">
    <property type="entry name" value="ABC transporter transmembrane region"/>
    <property type="match status" value="1"/>
</dbReference>
<evidence type="ECO:0000256" key="5">
    <source>
        <dbReference type="SAM" id="Phobius"/>
    </source>
</evidence>
<dbReference type="InterPro" id="IPR011527">
    <property type="entry name" value="ABC1_TM_dom"/>
</dbReference>
<dbReference type="PANTHER" id="PTHR24221:SF654">
    <property type="entry name" value="ATP-BINDING CASSETTE SUB-FAMILY B MEMBER 6"/>
    <property type="match status" value="1"/>
</dbReference>
<dbReference type="GO" id="GO:0005524">
    <property type="term" value="F:ATP binding"/>
    <property type="evidence" value="ECO:0007669"/>
    <property type="project" value="InterPro"/>
</dbReference>
<dbReference type="InterPro" id="IPR014710">
    <property type="entry name" value="RmlC-like_jellyroll"/>
</dbReference>
<dbReference type="Pfam" id="PF00027">
    <property type="entry name" value="cNMP_binding"/>
    <property type="match status" value="1"/>
</dbReference>
<dbReference type="Pfam" id="PF00005">
    <property type="entry name" value="ABC_tran"/>
    <property type="match status" value="1"/>
</dbReference>
<keyword evidence="3 5" id="KW-1133">Transmembrane helix</keyword>
<comment type="subcellular location">
    <subcellularLocation>
        <location evidence="1">Membrane</location>
        <topology evidence="1">Multi-pass membrane protein</topology>
    </subcellularLocation>
</comment>
<accession>A0A6J5YJ91</accession>
<feature type="domain" description="ABC transporter" evidence="7">
    <location>
        <begin position="340"/>
        <end position="568"/>
    </location>
</feature>
<feature type="transmembrane region" description="Helical" evidence="5">
    <location>
        <begin position="31"/>
        <end position="53"/>
    </location>
</feature>
<dbReference type="GO" id="GO:0034040">
    <property type="term" value="F:ATPase-coupled lipid transmembrane transporter activity"/>
    <property type="evidence" value="ECO:0007669"/>
    <property type="project" value="TreeGrafter"/>
</dbReference>
<evidence type="ECO:0000313" key="9">
    <source>
        <dbReference type="EMBL" id="CAB4323729.1"/>
    </source>
</evidence>
<feature type="domain" description="ABC transmembrane type-1" evidence="8">
    <location>
        <begin position="34"/>
        <end position="306"/>
    </location>
</feature>
<dbReference type="InterPro" id="IPR000595">
    <property type="entry name" value="cNMP-bd_dom"/>
</dbReference>
<evidence type="ECO:0000259" key="6">
    <source>
        <dbReference type="PROSITE" id="PS50042"/>
    </source>
</evidence>
<feature type="transmembrane region" description="Helical" evidence="5">
    <location>
        <begin position="253"/>
        <end position="274"/>
    </location>
</feature>
<keyword evidence="4 5" id="KW-0472">Membrane</keyword>
<reference evidence="9" key="1">
    <citation type="submission" date="2020-05" db="EMBL/GenBank/DDBJ databases">
        <authorList>
            <person name="Chiriac C."/>
            <person name="Salcher M."/>
            <person name="Ghai R."/>
            <person name="Kavagutti S V."/>
        </authorList>
    </citation>
    <scope>NUCLEOTIDE SEQUENCE</scope>
</reference>
<dbReference type="InterPro" id="IPR036640">
    <property type="entry name" value="ABC1_TM_sf"/>
</dbReference>
<dbReference type="AlphaFoldDB" id="A0A6J5YJ91"/>
<dbReference type="GO" id="GO:0140359">
    <property type="term" value="F:ABC-type transporter activity"/>
    <property type="evidence" value="ECO:0007669"/>
    <property type="project" value="InterPro"/>
</dbReference>
<proteinExistence type="predicted"/>
<dbReference type="PROSITE" id="PS50929">
    <property type="entry name" value="ABC_TM1F"/>
    <property type="match status" value="1"/>
</dbReference>
<evidence type="ECO:0000256" key="2">
    <source>
        <dbReference type="ARBA" id="ARBA00022692"/>
    </source>
</evidence>
<dbReference type="PANTHER" id="PTHR24221">
    <property type="entry name" value="ATP-BINDING CASSETTE SUB-FAMILY B"/>
    <property type="match status" value="1"/>
</dbReference>
<evidence type="ECO:0000256" key="4">
    <source>
        <dbReference type="ARBA" id="ARBA00023136"/>
    </source>
</evidence>
<evidence type="ECO:0000256" key="1">
    <source>
        <dbReference type="ARBA" id="ARBA00004141"/>
    </source>
</evidence>
<dbReference type="InterPro" id="IPR039421">
    <property type="entry name" value="Type_1_exporter"/>
</dbReference>
<feature type="transmembrane region" description="Helical" evidence="5">
    <location>
        <begin position="65"/>
        <end position="85"/>
    </location>
</feature>
<dbReference type="Gene3D" id="2.60.120.10">
    <property type="entry name" value="Jelly Rolls"/>
    <property type="match status" value="1"/>
</dbReference>
<name>A0A6J5YJ91_9ZZZZ</name>
<dbReference type="EMBL" id="CAEMXZ010000066">
    <property type="protein sequence ID" value="CAB4323729.1"/>
    <property type="molecule type" value="Genomic_DNA"/>
</dbReference>